<dbReference type="Proteomes" id="UP001062846">
    <property type="component" value="Chromosome 4"/>
</dbReference>
<proteinExistence type="predicted"/>
<accession>A0ACC0P1T5</accession>
<keyword evidence="2" id="KW-1185">Reference proteome</keyword>
<evidence type="ECO:0000313" key="2">
    <source>
        <dbReference type="Proteomes" id="UP001062846"/>
    </source>
</evidence>
<reference evidence="1" key="1">
    <citation type="submission" date="2022-02" db="EMBL/GenBank/DDBJ databases">
        <title>Plant Genome Project.</title>
        <authorList>
            <person name="Zhang R.-G."/>
        </authorList>
    </citation>
    <scope>NUCLEOTIDE SEQUENCE</scope>
    <source>
        <strain evidence="1">AT1</strain>
    </source>
</reference>
<comment type="caution">
    <text evidence="1">The sequence shown here is derived from an EMBL/GenBank/DDBJ whole genome shotgun (WGS) entry which is preliminary data.</text>
</comment>
<protein>
    <submittedName>
        <fullName evidence="1">Uncharacterized protein</fullName>
    </submittedName>
</protein>
<dbReference type="EMBL" id="CM046391">
    <property type="protein sequence ID" value="KAI8559565.1"/>
    <property type="molecule type" value="Genomic_DNA"/>
</dbReference>
<name>A0ACC0P1T5_RHOML</name>
<sequence>MDELIAQPPASTPPSATTTIIGFAGPFAKIDTPPTTNPPPRAYLAKKGRMAMAQLAEKGRMAMAQLAQQHMEVKAALFSQ</sequence>
<evidence type="ECO:0000313" key="1">
    <source>
        <dbReference type="EMBL" id="KAI8559565.1"/>
    </source>
</evidence>
<gene>
    <name evidence="1" type="ORF">RHMOL_Rhmol04G0184400</name>
</gene>
<organism evidence="1 2">
    <name type="scientific">Rhododendron molle</name>
    <name type="common">Chinese azalea</name>
    <name type="synonym">Azalea mollis</name>
    <dbReference type="NCBI Taxonomy" id="49168"/>
    <lineage>
        <taxon>Eukaryota</taxon>
        <taxon>Viridiplantae</taxon>
        <taxon>Streptophyta</taxon>
        <taxon>Embryophyta</taxon>
        <taxon>Tracheophyta</taxon>
        <taxon>Spermatophyta</taxon>
        <taxon>Magnoliopsida</taxon>
        <taxon>eudicotyledons</taxon>
        <taxon>Gunneridae</taxon>
        <taxon>Pentapetalae</taxon>
        <taxon>asterids</taxon>
        <taxon>Ericales</taxon>
        <taxon>Ericaceae</taxon>
        <taxon>Ericoideae</taxon>
        <taxon>Rhodoreae</taxon>
        <taxon>Rhododendron</taxon>
    </lineage>
</organism>